<dbReference type="AlphaFoldDB" id="A0A9W8GFS9"/>
<evidence type="ECO:0000313" key="2">
    <source>
        <dbReference type="EMBL" id="KAJ2681401.1"/>
    </source>
</evidence>
<accession>A0A9W8GFS9</accession>
<evidence type="ECO:0000256" key="1">
    <source>
        <dbReference type="SAM" id="MobiDB-lite"/>
    </source>
</evidence>
<protein>
    <submittedName>
        <fullName evidence="2">Uncharacterized protein</fullName>
    </submittedName>
</protein>
<dbReference type="Proteomes" id="UP001151516">
    <property type="component" value="Unassembled WGS sequence"/>
</dbReference>
<organism evidence="2 3">
    <name type="scientific">Coemansia spiralis</name>
    <dbReference type="NCBI Taxonomy" id="417178"/>
    <lineage>
        <taxon>Eukaryota</taxon>
        <taxon>Fungi</taxon>
        <taxon>Fungi incertae sedis</taxon>
        <taxon>Zoopagomycota</taxon>
        <taxon>Kickxellomycotina</taxon>
        <taxon>Kickxellomycetes</taxon>
        <taxon>Kickxellales</taxon>
        <taxon>Kickxellaceae</taxon>
        <taxon>Coemansia</taxon>
    </lineage>
</organism>
<sequence>MSQSRPVQIPATQLSTTVGPMPPPRPVINRTEAQQARVTHLIELMQQLVQQMDAFWAIQIQTPHVPQSATQVREILAVLLPEITTLGPELREHEQAQVMGMLHHVTQRVDAVSTAHLQATQELKELKEEQAYLASELEKFPEQEIASCEPSKMDDLEVAAVRARLVMKRTLTECLAELDSELRKEMRKKFL</sequence>
<gene>
    <name evidence="2" type="ORF">IWW39_006349</name>
</gene>
<evidence type="ECO:0000313" key="3">
    <source>
        <dbReference type="Proteomes" id="UP001151516"/>
    </source>
</evidence>
<feature type="compositionally biased region" description="Polar residues" evidence="1">
    <location>
        <begin position="1"/>
        <end position="18"/>
    </location>
</feature>
<feature type="region of interest" description="Disordered" evidence="1">
    <location>
        <begin position="1"/>
        <end position="23"/>
    </location>
</feature>
<dbReference type="OrthoDB" id="5531485at2759"/>
<dbReference type="EMBL" id="JANBTX010000654">
    <property type="protein sequence ID" value="KAJ2681401.1"/>
    <property type="molecule type" value="Genomic_DNA"/>
</dbReference>
<reference evidence="2" key="1">
    <citation type="submission" date="2022-07" db="EMBL/GenBank/DDBJ databases">
        <title>Phylogenomic reconstructions and comparative analyses of Kickxellomycotina fungi.</title>
        <authorList>
            <person name="Reynolds N.K."/>
            <person name="Stajich J.E."/>
            <person name="Barry K."/>
            <person name="Grigoriev I.V."/>
            <person name="Crous P."/>
            <person name="Smith M.E."/>
        </authorList>
    </citation>
    <scope>NUCLEOTIDE SEQUENCE</scope>
    <source>
        <strain evidence="2">CBS 109367</strain>
    </source>
</reference>
<name>A0A9W8GFS9_9FUNG</name>
<keyword evidence="3" id="KW-1185">Reference proteome</keyword>
<comment type="caution">
    <text evidence="2">The sequence shown here is derived from an EMBL/GenBank/DDBJ whole genome shotgun (WGS) entry which is preliminary data.</text>
</comment>
<proteinExistence type="predicted"/>